<keyword evidence="4" id="KW-0808">Transferase</keyword>
<dbReference type="GO" id="GO:0005829">
    <property type="term" value="C:cytosol"/>
    <property type="evidence" value="ECO:0007669"/>
    <property type="project" value="TreeGrafter"/>
</dbReference>
<dbReference type="GO" id="GO:0008902">
    <property type="term" value="F:hydroxymethylpyrimidine kinase activity"/>
    <property type="evidence" value="ECO:0007669"/>
    <property type="project" value="UniProtKB-EC"/>
</dbReference>
<dbReference type="GO" id="GO:0009229">
    <property type="term" value="P:thiamine diphosphate biosynthetic process"/>
    <property type="evidence" value="ECO:0007669"/>
    <property type="project" value="UniProtKB-UniPathway"/>
</dbReference>
<feature type="domain" description="Pyridoxamine kinase/Phosphomethylpyrimidine kinase" evidence="3">
    <location>
        <begin position="17"/>
        <end position="253"/>
    </location>
</feature>
<dbReference type="PANTHER" id="PTHR20858">
    <property type="entry name" value="PHOSPHOMETHYLPYRIMIDINE KINASE"/>
    <property type="match status" value="1"/>
</dbReference>
<dbReference type="EC" id="2.7.1.49" evidence="2"/>
<dbReference type="SUPFAM" id="SSF53613">
    <property type="entry name" value="Ribokinase-like"/>
    <property type="match status" value="1"/>
</dbReference>
<dbReference type="OrthoDB" id="9810880at2"/>
<dbReference type="GO" id="GO:0008972">
    <property type="term" value="F:phosphomethylpyrimidine kinase activity"/>
    <property type="evidence" value="ECO:0007669"/>
    <property type="project" value="InterPro"/>
</dbReference>
<dbReference type="EMBL" id="FOFO01000030">
    <property type="protein sequence ID" value="SEQ41750.1"/>
    <property type="molecule type" value="Genomic_DNA"/>
</dbReference>
<organism evidence="4 5">
    <name type="scientific">Ectothiorhodospira magna</name>
    <dbReference type="NCBI Taxonomy" id="867345"/>
    <lineage>
        <taxon>Bacteria</taxon>
        <taxon>Pseudomonadati</taxon>
        <taxon>Pseudomonadota</taxon>
        <taxon>Gammaproteobacteria</taxon>
        <taxon>Chromatiales</taxon>
        <taxon>Ectothiorhodospiraceae</taxon>
        <taxon>Ectothiorhodospira</taxon>
    </lineage>
</organism>
<comment type="pathway">
    <text evidence="1">Cofactor biosynthesis; thiamine diphosphate biosynthesis.</text>
</comment>
<dbReference type="CDD" id="cd01169">
    <property type="entry name" value="HMPP_kinase"/>
    <property type="match status" value="1"/>
</dbReference>
<keyword evidence="5" id="KW-1185">Reference proteome</keyword>
<accession>A0A1H9FUZ4</accession>
<dbReference type="InterPro" id="IPR004399">
    <property type="entry name" value="HMP/HMP-P_kinase_dom"/>
</dbReference>
<reference evidence="4 5" key="1">
    <citation type="submission" date="2016-10" db="EMBL/GenBank/DDBJ databases">
        <authorList>
            <person name="de Groot N.N."/>
        </authorList>
    </citation>
    <scope>NUCLEOTIDE SEQUENCE [LARGE SCALE GENOMIC DNA]</scope>
    <source>
        <strain evidence="4 5">B7-7</strain>
    </source>
</reference>
<sequence>MTTTPSVPVVMALAGHDPTGGAGIQADIESILSMGCHPVSVITTITVQDTADVIGIAPLDAELIVQQARAVLEDMPVAAIKIGMIGSVEGVQAIHTLLTDYPDLPVVLDPVLASGAGTALATEEMVDAINSLLLPFTTLLTPNSPEARVLAQGCDTLDACAMFLLEQGCEYVLITGTHENTPRVHNVLYGNHRRLETYPVDRLPGEYHGSGCTLSSAIAALLAQGIEPASAVHEGLTYTWHSLDRAHRLGMGQCIPNRLFWAGDESEDEDPADDDTAHF</sequence>
<gene>
    <name evidence="4" type="ORF">SAMN05421693_13012</name>
</gene>
<dbReference type="InterPro" id="IPR029056">
    <property type="entry name" value="Ribokinase-like"/>
</dbReference>
<dbReference type="STRING" id="867345.SAMN05421693_13012"/>
<evidence type="ECO:0000313" key="5">
    <source>
        <dbReference type="Proteomes" id="UP000199496"/>
    </source>
</evidence>
<dbReference type="RefSeq" id="WP_090208978.1">
    <property type="nucleotide sequence ID" value="NZ_FOFO01000030.1"/>
</dbReference>
<dbReference type="Pfam" id="PF08543">
    <property type="entry name" value="Phos_pyr_kin"/>
    <property type="match status" value="1"/>
</dbReference>
<dbReference type="PANTHER" id="PTHR20858:SF17">
    <property type="entry name" value="HYDROXYMETHYLPYRIMIDINE_PHOSPHOMETHYLPYRIMIDINE KINASE THI20-RELATED"/>
    <property type="match status" value="1"/>
</dbReference>
<dbReference type="Gene3D" id="3.40.1190.20">
    <property type="match status" value="1"/>
</dbReference>
<evidence type="ECO:0000259" key="3">
    <source>
        <dbReference type="Pfam" id="PF08543"/>
    </source>
</evidence>
<evidence type="ECO:0000313" key="4">
    <source>
        <dbReference type="EMBL" id="SEQ41750.1"/>
    </source>
</evidence>
<dbReference type="GO" id="GO:0009228">
    <property type="term" value="P:thiamine biosynthetic process"/>
    <property type="evidence" value="ECO:0007669"/>
    <property type="project" value="InterPro"/>
</dbReference>
<dbReference type="UniPathway" id="UPA00060">
    <property type="reaction ID" value="UER00138"/>
</dbReference>
<protein>
    <recommendedName>
        <fullName evidence="2">hydroxymethylpyrimidine kinase</fullName>
        <ecNumber evidence="2">2.7.1.49</ecNumber>
    </recommendedName>
</protein>
<keyword evidence="4" id="KW-0418">Kinase</keyword>
<name>A0A1H9FUZ4_9GAMM</name>
<dbReference type="AlphaFoldDB" id="A0A1H9FUZ4"/>
<evidence type="ECO:0000256" key="1">
    <source>
        <dbReference type="ARBA" id="ARBA00004948"/>
    </source>
</evidence>
<proteinExistence type="predicted"/>
<dbReference type="Proteomes" id="UP000199496">
    <property type="component" value="Unassembled WGS sequence"/>
</dbReference>
<dbReference type="InterPro" id="IPR013749">
    <property type="entry name" value="PM/HMP-P_kinase-1"/>
</dbReference>
<evidence type="ECO:0000256" key="2">
    <source>
        <dbReference type="ARBA" id="ARBA00012135"/>
    </source>
</evidence>